<accession>A0A2T0FI49</accession>
<dbReference type="PANTHER" id="PTHR12475">
    <property type="match status" value="1"/>
</dbReference>
<dbReference type="EMBL" id="NDIQ01000021">
    <property type="protein sequence ID" value="PRT54646.1"/>
    <property type="molecule type" value="Genomic_DNA"/>
</dbReference>
<dbReference type="InterPro" id="IPR051490">
    <property type="entry name" value="THEM6_lcsJ_thioesterase"/>
</dbReference>
<name>A0A2T0FI49_9ASCO</name>
<dbReference type="AlphaFoldDB" id="A0A2T0FI49"/>
<dbReference type="InterPro" id="IPR029069">
    <property type="entry name" value="HotDog_dom_sf"/>
</dbReference>
<dbReference type="Proteomes" id="UP000238350">
    <property type="component" value="Unassembled WGS sequence"/>
</dbReference>
<organism evidence="2 3">
    <name type="scientific">Wickerhamiella sorbophila</name>
    <dbReference type="NCBI Taxonomy" id="45607"/>
    <lineage>
        <taxon>Eukaryota</taxon>
        <taxon>Fungi</taxon>
        <taxon>Dikarya</taxon>
        <taxon>Ascomycota</taxon>
        <taxon>Saccharomycotina</taxon>
        <taxon>Dipodascomycetes</taxon>
        <taxon>Dipodascales</taxon>
        <taxon>Trichomonascaceae</taxon>
        <taxon>Wickerhamiella</taxon>
    </lineage>
</organism>
<evidence type="ECO:0000256" key="1">
    <source>
        <dbReference type="ARBA" id="ARBA00038476"/>
    </source>
</evidence>
<evidence type="ECO:0000313" key="2">
    <source>
        <dbReference type="EMBL" id="PRT54646.1"/>
    </source>
</evidence>
<dbReference type="GeneID" id="36516014"/>
<keyword evidence="3" id="KW-1185">Reference proteome</keyword>
<protein>
    <recommendedName>
        <fullName evidence="4">Thioesterase</fullName>
    </recommendedName>
</protein>
<sequence>MSSRAVVKTVVAILTLLCVKNWPLAFHIRFLRRLALNFYLRPRKVRDVFMTSDYWQYTPLMEMDFNFHKSNSTYFSDFDLARAELLTTLFRKFYLEFKDPEIELGRGEWVYTALGSVNMVFRREISIYTWYNVKTRVLGWNDKWIFVIGQFERNGKVHAFGLAKYVFKVRRKTIPPAEVIAFEGLLSDEAVRRNNEVQKYLDDSLELEQLEAIF</sequence>
<dbReference type="Pfam" id="PF13279">
    <property type="entry name" value="4HBT_2"/>
    <property type="match status" value="1"/>
</dbReference>
<evidence type="ECO:0000313" key="3">
    <source>
        <dbReference type="Proteomes" id="UP000238350"/>
    </source>
</evidence>
<dbReference type="SUPFAM" id="SSF54637">
    <property type="entry name" value="Thioesterase/thiol ester dehydrase-isomerase"/>
    <property type="match status" value="1"/>
</dbReference>
<comment type="caution">
    <text evidence="2">The sequence shown here is derived from an EMBL/GenBank/DDBJ whole genome shotgun (WGS) entry which is preliminary data.</text>
</comment>
<dbReference type="RefSeq" id="XP_024664591.1">
    <property type="nucleotide sequence ID" value="XM_024808823.1"/>
</dbReference>
<dbReference type="Gene3D" id="3.10.129.10">
    <property type="entry name" value="Hotdog Thioesterase"/>
    <property type="match status" value="1"/>
</dbReference>
<gene>
    <name evidence="2" type="ORF">B9G98_02266</name>
</gene>
<dbReference type="PANTHER" id="PTHR12475:SF4">
    <property type="entry name" value="PROTEIN THEM6"/>
    <property type="match status" value="1"/>
</dbReference>
<comment type="similarity">
    <text evidence="1">Belongs to the lcsJ thioesterase family.</text>
</comment>
<dbReference type="OrthoDB" id="265761at2759"/>
<evidence type="ECO:0008006" key="4">
    <source>
        <dbReference type="Google" id="ProtNLM"/>
    </source>
</evidence>
<reference evidence="2 3" key="1">
    <citation type="submission" date="2017-04" db="EMBL/GenBank/DDBJ databases">
        <title>Genome sequencing of [Candida] sorbophila.</title>
        <authorList>
            <person name="Ahn J.O."/>
        </authorList>
    </citation>
    <scope>NUCLEOTIDE SEQUENCE [LARGE SCALE GENOMIC DNA]</scope>
    <source>
        <strain evidence="2 3">DS02</strain>
    </source>
</reference>
<proteinExistence type="inferred from homology"/>